<comment type="caution">
    <text evidence="3">The sequence shown here is derived from an EMBL/GenBank/DDBJ whole genome shotgun (WGS) entry which is preliminary data.</text>
</comment>
<keyword evidence="4" id="KW-1185">Reference proteome</keyword>
<dbReference type="InterPro" id="IPR029058">
    <property type="entry name" value="AB_hydrolase_fold"/>
</dbReference>
<evidence type="ECO:0000256" key="1">
    <source>
        <dbReference type="SAM" id="MobiDB-lite"/>
    </source>
</evidence>
<sequence>MARGTSRTNERRESENARLLRQRRAPPVVESPEESSESGSESSSSLTTPDISEEHLERPVRKRSKKKHDGRHHHSKEWKLTQSKRFVFLFGIIFGLGIAWYTARNQEFVSLEMLNDFSFDSIMGEFRDMLPMGILEEAQDIEKQHAVRPDSFAVGNYLRSEGMNAKYPVVIIPGVISTGLESWGLEGDDDCPSQSYFRKRLWGSWSMIRAMLLDKHCWLKHIMLDPETGLDPPGFKLRAAQGMEAADFFVPGYWIWNKVLENLAALGYDSNSMWLASYDWRLAYPDLERRDGYFSNLKRVIEQNKRSTGEKSVLMGHSMGSQVIFYFLKWVEAEGESFGNGGKSWVNDHIEAFVDISGSMLGTPKAIVALLSGEMKDTVQLNALAVYGLERFFSRRERADMLRTFGGIASMLPKGGEAIWGDLSKAPDDTGNSSLSYGNFIRFKESQSELSARNLTVSESIEYLFKQTPDWFKLRSTESYSHGLAMTRDEVKKNENDPSKWVNPLEVALPNAPDVKIYCFYGVGKPTERSYYYQDETDVEANLNVTIQRNDPDAVVLGEGDGTISLITHTMCHRWKDTDSKFNPGNSKVKVVELLHQPDRLDIRGGAKTAEHVDILGSTDLNELLLRVAAGDGPNIEERLSSNIDDWVWDIDLGKN</sequence>
<dbReference type="GO" id="GO:0008374">
    <property type="term" value="F:O-acyltransferase activity"/>
    <property type="evidence" value="ECO:0007669"/>
    <property type="project" value="InterPro"/>
</dbReference>
<dbReference type="PANTHER" id="PTHR11440">
    <property type="entry name" value="LECITHIN-CHOLESTEROL ACYLTRANSFERASE-RELATED"/>
    <property type="match status" value="1"/>
</dbReference>
<evidence type="ECO:0000256" key="2">
    <source>
        <dbReference type="SAM" id="Phobius"/>
    </source>
</evidence>
<dbReference type="Pfam" id="PF02450">
    <property type="entry name" value="LCAT"/>
    <property type="match status" value="1"/>
</dbReference>
<keyword evidence="2" id="KW-0812">Transmembrane</keyword>
<dbReference type="GO" id="GO:0006629">
    <property type="term" value="P:lipid metabolic process"/>
    <property type="evidence" value="ECO:0007669"/>
    <property type="project" value="InterPro"/>
</dbReference>
<dbReference type="EMBL" id="SWFS01000345">
    <property type="protein sequence ID" value="KAA8909252.1"/>
    <property type="molecule type" value="Genomic_DNA"/>
</dbReference>
<dbReference type="AlphaFoldDB" id="A0A642V208"/>
<evidence type="ECO:0000313" key="4">
    <source>
        <dbReference type="Proteomes" id="UP000761534"/>
    </source>
</evidence>
<accession>A0A642V208</accession>
<dbReference type="SUPFAM" id="SSF53474">
    <property type="entry name" value="alpha/beta-Hydrolases"/>
    <property type="match status" value="1"/>
</dbReference>
<feature type="region of interest" description="Disordered" evidence="1">
    <location>
        <begin position="1"/>
        <end position="76"/>
    </location>
</feature>
<gene>
    <name evidence="3" type="ORF">TRICI_004564</name>
</gene>
<dbReference type="OrthoDB" id="190846at2759"/>
<dbReference type="Gene3D" id="3.40.50.1820">
    <property type="entry name" value="alpha/beta hydrolase"/>
    <property type="match status" value="1"/>
</dbReference>
<keyword evidence="2" id="KW-0472">Membrane</keyword>
<reference evidence="3" key="1">
    <citation type="journal article" date="2019" name="G3 (Bethesda)">
        <title>Genome Assemblies of Two Rare Opportunistic Yeast Pathogens: Diutina rugosa (syn. Candida rugosa) and Trichomonascus ciferrii (syn. Candida ciferrii).</title>
        <authorList>
            <person name="Mixao V."/>
            <person name="Saus E."/>
            <person name="Hansen A.P."/>
            <person name="Lass-Florl C."/>
            <person name="Gabaldon T."/>
        </authorList>
    </citation>
    <scope>NUCLEOTIDE SEQUENCE</scope>
    <source>
        <strain evidence="3">CBS 4856</strain>
    </source>
</reference>
<evidence type="ECO:0000313" key="3">
    <source>
        <dbReference type="EMBL" id="KAA8909252.1"/>
    </source>
</evidence>
<feature type="compositionally biased region" description="Basic and acidic residues" evidence="1">
    <location>
        <begin position="8"/>
        <end position="18"/>
    </location>
</feature>
<name>A0A642V208_9ASCO</name>
<proteinExistence type="predicted"/>
<dbReference type="Proteomes" id="UP000761534">
    <property type="component" value="Unassembled WGS sequence"/>
</dbReference>
<dbReference type="VEuPathDB" id="FungiDB:TRICI_004564"/>
<dbReference type="InterPro" id="IPR003386">
    <property type="entry name" value="LACT/PDAT_acylTrfase"/>
</dbReference>
<organism evidence="3 4">
    <name type="scientific">Trichomonascus ciferrii</name>
    <dbReference type="NCBI Taxonomy" id="44093"/>
    <lineage>
        <taxon>Eukaryota</taxon>
        <taxon>Fungi</taxon>
        <taxon>Dikarya</taxon>
        <taxon>Ascomycota</taxon>
        <taxon>Saccharomycotina</taxon>
        <taxon>Dipodascomycetes</taxon>
        <taxon>Dipodascales</taxon>
        <taxon>Trichomonascaceae</taxon>
        <taxon>Trichomonascus</taxon>
        <taxon>Trichomonascus ciferrii complex</taxon>
    </lineage>
</organism>
<protein>
    <recommendedName>
        <fullName evidence="5">Phospholipid:diacylglycerol acyltransferase</fullName>
    </recommendedName>
</protein>
<feature type="compositionally biased region" description="Basic residues" evidence="1">
    <location>
        <begin position="60"/>
        <end position="76"/>
    </location>
</feature>
<feature type="transmembrane region" description="Helical" evidence="2">
    <location>
        <begin position="86"/>
        <end position="103"/>
    </location>
</feature>
<keyword evidence="2" id="KW-1133">Transmembrane helix</keyword>
<evidence type="ECO:0008006" key="5">
    <source>
        <dbReference type="Google" id="ProtNLM"/>
    </source>
</evidence>